<name>A0A6G0ZQJ0_APHCR</name>
<organism evidence="1 2">
    <name type="scientific">Aphis craccivora</name>
    <name type="common">Cowpea aphid</name>
    <dbReference type="NCBI Taxonomy" id="307492"/>
    <lineage>
        <taxon>Eukaryota</taxon>
        <taxon>Metazoa</taxon>
        <taxon>Ecdysozoa</taxon>
        <taxon>Arthropoda</taxon>
        <taxon>Hexapoda</taxon>
        <taxon>Insecta</taxon>
        <taxon>Pterygota</taxon>
        <taxon>Neoptera</taxon>
        <taxon>Paraneoptera</taxon>
        <taxon>Hemiptera</taxon>
        <taxon>Sternorrhyncha</taxon>
        <taxon>Aphidomorpha</taxon>
        <taxon>Aphidoidea</taxon>
        <taxon>Aphididae</taxon>
        <taxon>Aphidini</taxon>
        <taxon>Aphis</taxon>
        <taxon>Aphis</taxon>
    </lineage>
</organism>
<keyword evidence="1" id="KW-0548">Nucleotidyltransferase</keyword>
<protein>
    <submittedName>
        <fullName evidence="1">Reverse transcriptase domain-containing protein</fullName>
    </submittedName>
</protein>
<dbReference type="Proteomes" id="UP000478052">
    <property type="component" value="Unassembled WGS sequence"/>
</dbReference>
<sequence>KNLRTITNDPWFIRNLNEPKELLISRLQNHIKSMTESFYKSTHKSTGSTHYHLLSRYRKTTPIPPKIKTYS</sequence>
<accession>A0A6G0ZQJ0</accession>
<comment type="caution">
    <text evidence="1">The sequence shown here is derived from an EMBL/GenBank/DDBJ whole genome shotgun (WGS) entry which is preliminary data.</text>
</comment>
<dbReference type="EMBL" id="VUJU01000023">
    <property type="protein sequence ID" value="KAF0773875.1"/>
    <property type="molecule type" value="Genomic_DNA"/>
</dbReference>
<feature type="non-terminal residue" evidence="1">
    <location>
        <position position="1"/>
    </location>
</feature>
<dbReference type="AlphaFoldDB" id="A0A6G0ZQJ0"/>
<keyword evidence="1" id="KW-0808">Transferase</keyword>
<reference evidence="1 2" key="1">
    <citation type="submission" date="2019-08" db="EMBL/GenBank/DDBJ databases">
        <title>Whole genome of Aphis craccivora.</title>
        <authorList>
            <person name="Voronova N.V."/>
            <person name="Shulinski R.S."/>
            <person name="Bandarenka Y.V."/>
            <person name="Zhorov D.G."/>
            <person name="Warner D."/>
        </authorList>
    </citation>
    <scope>NUCLEOTIDE SEQUENCE [LARGE SCALE GENOMIC DNA]</scope>
    <source>
        <strain evidence="1">180601</strain>
        <tissue evidence="1">Whole Body</tissue>
    </source>
</reference>
<proteinExistence type="predicted"/>
<evidence type="ECO:0000313" key="1">
    <source>
        <dbReference type="EMBL" id="KAF0773875.1"/>
    </source>
</evidence>
<keyword evidence="1" id="KW-0695">RNA-directed DNA polymerase</keyword>
<dbReference type="GO" id="GO:0003964">
    <property type="term" value="F:RNA-directed DNA polymerase activity"/>
    <property type="evidence" value="ECO:0007669"/>
    <property type="project" value="UniProtKB-KW"/>
</dbReference>
<keyword evidence="2" id="KW-1185">Reference proteome</keyword>
<evidence type="ECO:0000313" key="2">
    <source>
        <dbReference type="Proteomes" id="UP000478052"/>
    </source>
</evidence>
<gene>
    <name evidence="1" type="ORF">FWK35_00001305</name>
</gene>